<gene>
    <name evidence="2" type="ORF">Celaphus_00013631</name>
</gene>
<feature type="compositionally biased region" description="Basic and acidic residues" evidence="1">
    <location>
        <begin position="10"/>
        <end position="21"/>
    </location>
</feature>
<evidence type="ECO:0000313" key="2">
    <source>
        <dbReference type="EMBL" id="OWK17227.1"/>
    </source>
</evidence>
<comment type="caution">
    <text evidence="2">The sequence shown here is derived from an EMBL/GenBank/DDBJ whole genome shotgun (WGS) entry which is preliminary data.</text>
</comment>
<dbReference type="AlphaFoldDB" id="A0A212DG51"/>
<dbReference type="Proteomes" id="UP000242450">
    <property type="component" value="Chromosome 2"/>
</dbReference>
<feature type="region of interest" description="Disordered" evidence="1">
    <location>
        <begin position="56"/>
        <end position="77"/>
    </location>
</feature>
<organism evidence="2 3">
    <name type="scientific">Cervus elaphus hippelaphus</name>
    <name type="common">European red deer</name>
    <dbReference type="NCBI Taxonomy" id="46360"/>
    <lineage>
        <taxon>Eukaryota</taxon>
        <taxon>Metazoa</taxon>
        <taxon>Chordata</taxon>
        <taxon>Craniata</taxon>
        <taxon>Vertebrata</taxon>
        <taxon>Euteleostomi</taxon>
        <taxon>Mammalia</taxon>
        <taxon>Eutheria</taxon>
        <taxon>Laurasiatheria</taxon>
        <taxon>Artiodactyla</taxon>
        <taxon>Ruminantia</taxon>
        <taxon>Pecora</taxon>
        <taxon>Cervidae</taxon>
        <taxon>Cervinae</taxon>
        <taxon>Cervus</taxon>
    </lineage>
</organism>
<evidence type="ECO:0000256" key="1">
    <source>
        <dbReference type="SAM" id="MobiDB-lite"/>
    </source>
</evidence>
<evidence type="ECO:0000313" key="3">
    <source>
        <dbReference type="Proteomes" id="UP000242450"/>
    </source>
</evidence>
<keyword evidence="3" id="KW-1185">Reference proteome</keyword>
<reference evidence="2 3" key="1">
    <citation type="journal article" date="2018" name="Mol. Genet. Genomics">
        <title>The red deer Cervus elaphus genome CerEla1.0: sequencing, annotating, genes, and chromosomes.</title>
        <authorList>
            <person name="Bana N.A."/>
            <person name="Nyiri A."/>
            <person name="Nagy J."/>
            <person name="Frank K."/>
            <person name="Nagy T."/>
            <person name="Steger V."/>
            <person name="Schiller M."/>
            <person name="Lakatos P."/>
            <person name="Sugar L."/>
            <person name="Horn P."/>
            <person name="Barta E."/>
            <person name="Orosz L."/>
        </authorList>
    </citation>
    <scope>NUCLEOTIDE SEQUENCE [LARGE SCALE GENOMIC DNA]</scope>
    <source>
        <strain evidence="2">Hungarian</strain>
    </source>
</reference>
<sequence>MEVHVQLGSAEDRGVEARDSGQHLPEPQGQGVHLRQWLHPALQRGRAGLRLLHRHGDRAPGEQPVWHHRAARLRDPL</sequence>
<dbReference type="EMBL" id="MKHE01000002">
    <property type="protein sequence ID" value="OWK17227.1"/>
    <property type="molecule type" value="Genomic_DNA"/>
</dbReference>
<accession>A0A212DG51</accession>
<protein>
    <submittedName>
        <fullName evidence="2">Uncharacterized protein</fullName>
    </submittedName>
</protein>
<proteinExistence type="predicted"/>
<feature type="region of interest" description="Disordered" evidence="1">
    <location>
        <begin position="1"/>
        <end position="31"/>
    </location>
</feature>
<name>A0A212DG51_CEREH</name>